<gene>
    <name evidence="2" type="ORF">Goshw_011520</name>
</gene>
<dbReference type="EMBL" id="JABFAF010000010">
    <property type="protein sequence ID" value="MBA0868313.1"/>
    <property type="molecule type" value="Genomic_DNA"/>
</dbReference>
<evidence type="ECO:0000256" key="1">
    <source>
        <dbReference type="SAM" id="SignalP"/>
    </source>
</evidence>
<proteinExistence type="predicted"/>
<keyword evidence="3" id="KW-1185">Reference proteome</keyword>
<comment type="caution">
    <text evidence="2">The sequence shown here is derived from an EMBL/GenBank/DDBJ whole genome shotgun (WGS) entry which is preliminary data.</text>
</comment>
<feature type="signal peptide" evidence="1">
    <location>
        <begin position="1"/>
        <end position="23"/>
    </location>
</feature>
<evidence type="ECO:0000313" key="2">
    <source>
        <dbReference type="EMBL" id="MBA0868313.1"/>
    </source>
</evidence>
<reference evidence="2 3" key="1">
    <citation type="journal article" date="2019" name="Genome Biol. Evol.">
        <title>Insights into the evolution of the New World diploid cottons (Gossypium, subgenus Houzingenia) based on genome sequencing.</title>
        <authorList>
            <person name="Grover C.E."/>
            <person name="Arick M.A. 2nd"/>
            <person name="Thrash A."/>
            <person name="Conover J.L."/>
            <person name="Sanders W.S."/>
            <person name="Peterson D.G."/>
            <person name="Frelichowski J.E."/>
            <person name="Scheffler J.A."/>
            <person name="Scheffler B.E."/>
            <person name="Wendel J.F."/>
        </authorList>
    </citation>
    <scope>NUCLEOTIDE SEQUENCE [LARGE SCALE GENOMIC DNA]</scope>
    <source>
        <strain evidence="2">1</strain>
        <tissue evidence="2">Leaf</tissue>
    </source>
</reference>
<feature type="chain" id="PRO_5029638263" evidence="1">
    <location>
        <begin position="24"/>
        <end position="41"/>
    </location>
</feature>
<accession>A0A7J9MB23</accession>
<feature type="non-terminal residue" evidence="2">
    <location>
        <position position="1"/>
    </location>
</feature>
<dbReference type="AlphaFoldDB" id="A0A7J9MB23"/>
<keyword evidence="1" id="KW-0732">Signal</keyword>
<name>A0A7J9MB23_GOSSC</name>
<evidence type="ECO:0000313" key="3">
    <source>
        <dbReference type="Proteomes" id="UP000593576"/>
    </source>
</evidence>
<sequence length="41" mass="4717">IEFLVIHCSVLSALFSLVQKSNCHWLHCIIKVNLLETLLHT</sequence>
<protein>
    <submittedName>
        <fullName evidence="2">Uncharacterized protein</fullName>
    </submittedName>
</protein>
<organism evidence="2 3">
    <name type="scientific">Gossypium schwendimanii</name>
    <name type="common">Cotton</name>
    <dbReference type="NCBI Taxonomy" id="34291"/>
    <lineage>
        <taxon>Eukaryota</taxon>
        <taxon>Viridiplantae</taxon>
        <taxon>Streptophyta</taxon>
        <taxon>Embryophyta</taxon>
        <taxon>Tracheophyta</taxon>
        <taxon>Spermatophyta</taxon>
        <taxon>Magnoliopsida</taxon>
        <taxon>eudicotyledons</taxon>
        <taxon>Gunneridae</taxon>
        <taxon>Pentapetalae</taxon>
        <taxon>rosids</taxon>
        <taxon>malvids</taxon>
        <taxon>Malvales</taxon>
        <taxon>Malvaceae</taxon>
        <taxon>Malvoideae</taxon>
        <taxon>Gossypium</taxon>
    </lineage>
</organism>
<dbReference type="Proteomes" id="UP000593576">
    <property type="component" value="Unassembled WGS sequence"/>
</dbReference>